<keyword evidence="6" id="KW-1185">Reference proteome</keyword>
<dbReference type="EMBL" id="QNRE01000001">
    <property type="protein sequence ID" value="RBO96905.1"/>
    <property type="molecule type" value="Genomic_DNA"/>
</dbReference>
<dbReference type="SUPFAM" id="SSF51905">
    <property type="entry name" value="FAD/NAD(P)-binding domain"/>
    <property type="match status" value="1"/>
</dbReference>
<dbReference type="Gene3D" id="3.50.50.60">
    <property type="entry name" value="FAD/NAD(P)-binding domain"/>
    <property type="match status" value="1"/>
</dbReference>
<dbReference type="RefSeq" id="WP_067510409.1">
    <property type="nucleotide sequence ID" value="NZ_CP107943.1"/>
</dbReference>
<dbReference type="PANTHER" id="PTHR42877">
    <property type="entry name" value="L-ORNITHINE N(5)-MONOOXYGENASE-RELATED"/>
    <property type="match status" value="1"/>
</dbReference>
<dbReference type="OrthoDB" id="5168853at2"/>
<dbReference type="InterPro" id="IPR036188">
    <property type="entry name" value="FAD/NAD-bd_sf"/>
</dbReference>
<comment type="caution">
    <text evidence="5">The sequence shown here is derived from an EMBL/GenBank/DDBJ whole genome shotgun (WGS) entry which is preliminary data.</text>
</comment>
<protein>
    <submittedName>
        <fullName evidence="5">Flavin-binding monooxygenase-like protein</fullName>
    </submittedName>
</protein>
<reference evidence="5 6" key="1">
    <citation type="submission" date="2018-06" db="EMBL/GenBank/DDBJ databases">
        <title>Genomic Encyclopedia of Type Strains, Phase IV (KMG-IV): sequencing the most valuable type-strain genomes for metagenomic binning, comparative biology and taxonomic classification.</title>
        <authorList>
            <person name="Goeker M."/>
        </authorList>
    </citation>
    <scope>NUCLEOTIDE SEQUENCE [LARGE SCALE GENOMIC DNA]</scope>
    <source>
        <strain evidence="5 6">DSM 44599</strain>
    </source>
</reference>
<organism evidence="5 6">
    <name type="scientific">Nocardia puris</name>
    <dbReference type="NCBI Taxonomy" id="208602"/>
    <lineage>
        <taxon>Bacteria</taxon>
        <taxon>Bacillati</taxon>
        <taxon>Actinomycetota</taxon>
        <taxon>Actinomycetes</taxon>
        <taxon>Mycobacteriales</taxon>
        <taxon>Nocardiaceae</taxon>
        <taxon>Nocardia</taxon>
    </lineage>
</organism>
<sequence>MRATRLSIAIIGCGFGGLGAAIELERNGIRDYVVFERGDGVGGVWRANTYPGAACDVPSPTYSYSFELESEWSQRFGTQAEIKAYLERCAEKYGVLGNIRFNTEVAAATFDERSGSWLVELADGEKQWFDVVIMAPGQLSRPQIPRVEGIESFTGPQFHSAQWDHGVDLVGKTVAVIGSGASAVQLVPAIVDGVARLHVIQRSPNWVGNKWNHRTNARMKWLLRTVPGLARAQHNIEWLWYESRVPIISRALTPESGHGVCVYAA</sequence>
<dbReference type="STRING" id="1210090.GCA_001613185_03753"/>
<dbReference type="Pfam" id="PF00743">
    <property type="entry name" value="FMO-like"/>
    <property type="match status" value="1"/>
</dbReference>
<dbReference type="PANTHER" id="PTHR42877:SF4">
    <property type="entry name" value="FAD_NAD(P)-BINDING DOMAIN-CONTAINING PROTEIN-RELATED"/>
    <property type="match status" value="1"/>
</dbReference>
<keyword evidence="2" id="KW-0285">Flavoprotein</keyword>
<comment type="similarity">
    <text evidence="1">Belongs to the FAD-binding monooxygenase family.</text>
</comment>
<dbReference type="InterPro" id="IPR051209">
    <property type="entry name" value="FAD-bind_Monooxygenase_sf"/>
</dbReference>
<accession>A0A366E464</accession>
<evidence type="ECO:0000313" key="5">
    <source>
        <dbReference type="EMBL" id="RBO96905.1"/>
    </source>
</evidence>
<proteinExistence type="inferred from homology"/>
<keyword evidence="4" id="KW-0560">Oxidoreductase</keyword>
<dbReference type="GO" id="GO:0050661">
    <property type="term" value="F:NADP binding"/>
    <property type="evidence" value="ECO:0007669"/>
    <property type="project" value="InterPro"/>
</dbReference>
<name>A0A366E464_9NOCA</name>
<dbReference type="AlphaFoldDB" id="A0A366E464"/>
<keyword evidence="5" id="KW-0503">Monooxygenase</keyword>
<dbReference type="GO" id="GO:0004499">
    <property type="term" value="F:N,N-dimethylaniline monooxygenase activity"/>
    <property type="evidence" value="ECO:0007669"/>
    <property type="project" value="InterPro"/>
</dbReference>
<evidence type="ECO:0000256" key="2">
    <source>
        <dbReference type="ARBA" id="ARBA00022630"/>
    </source>
</evidence>
<dbReference type="Proteomes" id="UP000252586">
    <property type="component" value="Unassembled WGS sequence"/>
</dbReference>
<evidence type="ECO:0000256" key="3">
    <source>
        <dbReference type="ARBA" id="ARBA00022827"/>
    </source>
</evidence>
<evidence type="ECO:0000313" key="6">
    <source>
        <dbReference type="Proteomes" id="UP000252586"/>
    </source>
</evidence>
<gene>
    <name evidence="5" type="ORF">DFR74_101924</name>
</gene>
<evidence type="ECO:0000256" key="4">
    <source>
        <dbReference type="ARBA" id="ARBA00023002"/>
    </source>
</evidence>
<dbReference type="GO" id="GO:0050660">
    <property type="term" value="F:flavin adenine dinucleotide binding"/>
    <property type="evidence" value="ECO:0007669"/>
    <property type="project" value="InterPro"/>
</dbReference>
<evidence type="ECO:0000256" key="1">
    <source>
        <dbReference type="ARBA" id="ARBA00010139"/>
    </source>
</evidence>
<dbReference type="InterPro" id="IPR020946">
    <property type="entry name" value="Flavin_mOase-like"/>
</dbReference>
<dbReference type="PRINTS" id="PR00419">
    <property type="entry name" value="ADXRDTASE"/>
</dbReference>
<keyword evidence="3" id="KW-0274">FAD</keyword>